<feature type="compositionally biased region" description="Acidic residues" evidence="1">
    <location>
        <begin position="681"/>
        <end position="714"/>
    </location>
</feature>
<feature type="region of interest" description="Disordered" evidence="1">
    <location>
        <begin position="160"/>
        <end position="180"/>
    </location>
</feature>
<dbReference type="RefSeq" id="XP_007862107.1">
    <property type="nucleotide sequence ID" value="XM_007863916.1"/>
</dbReference>
<dbReference type="EMBL" id="KB469297">
    <property type="protein sequence ID" value="EPQ59003.1"/>
    <property type="molecule type" value="Genomic_DNA"/>
</dbReference>
<reference evidence="2 3" key="1">
    <citation type="journal article" date="2012" name="Science">
        <title>The Paleozoic origin of enzymatic lignin decomposition reconstructed from 31 fungal genomes.</title>
        <authorList>
            <person name="Floudas D."/>
            <person name="Binder M."/>
            <person name="Riley R."/>
            <person name="Barry K."/>
            <person name="Blanchette R.A."/>
            <person name="Henrissat B."/>
            <person name="Martinez A.T."/>
            <person name="Otillar R."/>
            <person name="Spatafora J.W."/>
            <person name="Yadav J.S."/>
            <person name="Aerts A."/>
            <person name="Benoit I."/>
            <person name="Boyd A."/>
            <person name="Carlson A."/>
            <person name="Copeland A."/>
            <person name="Coutinho P.M."/>
            <person name="de Vries R.P."/>
            <person name="Ferreira P."/>
            <person name="Findley K."/>
            <person name="Foster B."/>
            <person name="Gaskell J."/>
            <person name="Glotzer D."/>
            <person name="Gorecki P."/>
            <person name="Heitman J."/>
            <person name="Hesse C."/>
            <person name="Hori C."/>
            <person name="Igarashi K."/>
            <person name="Jurgens J.A."/>
            <person name="Kallen N."/>
            <person name="Kersten P."/>
            <person name="Kohler A."/>
            <person name="Kuees U."/>
            <person name="Kumar T.K.A."/>
            <person name="Kuo A."/>
            <person name="LaButti K."/>
            <person name="Larrondo L.F."/>
            <person name="Lindquist E."/>
            <person name="Ling A."/>
            <person name="Lombard V."/>
            <person name="Lucas S."/>
            <person name="Lundell T."/>
            <person name="Martin R."/>
            <person name="McLaughlin D.J."/>
            <person name="Morgenstern I."/>
            <person name="Morin E."/>
            <person name="Murat C."/>
            <person name="Nagy L.G."/>
            <person name="Nolan M."/>
            <person name="Ohm R.A."/>
            <person name="Patyshakuliyeva A."/>
            <person name="Rokas A."/>
            <person name="Ruiz-Duenas F.J."/>
            <person name="Sabat G."/>
            <person name="Salamov A."/>
            <person name="Samejima M."/>
            <person name="Schmutz J."/>
            <person name="Slot J.C."/>
            <person name="St John F."/>
            <person name="Stenlid J."/>
            <person name="Sun H."/>
            <person name="Sun S."/>
            <person name="Syed K."/>
            <person name="Tsang A."/>
            <person name="Wiebenga A."/>
            <person name="Young D."/>
            <person name="Pisabarro A."/>
            <person name="Eastwood D.C."/>
            <person name="Martin F."/>
            <person name="Cullen D."/>
            <person name="Grigoriev I.V."/>
            <person name="Hibbett D.S."/>
        </authorList>
    </citation>
    <scope>NUCLEOTIDE SEQUENCE [LARGE SCALE GENOMIC DNA]</scope>
    <source>
        <strain evidence="2 3">ATCC 11539</strain>
    </source>
</reference>
<feature type="compositionally biased region" description="Basic and acidic residues" evidence="1">
    <location>
        <begin position="476"/>
        <end position="489"/>
    </location>
</feature>
<evidence type="ECO:0000313" key="2">
    <source>
        <dbReference type="EMBL" id="EPQ59003.1"/>
    </source>
</evidence>
<dbReference type="OrthoDB" id="2563191at2759"/>
<protein>
    <submittedName>
        <fullName evidence="2">Uncharacterized protein</fullName>
    </submittedName>
</protein>
<sequence length="849" mass="93106">MAPSQDAAMYACKCLNVRCRPQPPSGSPPEVQDSHFFPVYVGDEGITIAHNQVTLRKRTKVFKDEDRSRWIRYMSLTCLLCEALVYRVLQVVPPEAEGNEGPVLPSEGWAEEEPLKSSSGWVEVHKQCLTGEAVRQLEASPSYSTLFRIILPAEIPSSPVDPLLKPSTPPPPPSPASRTYLPPLPPIFPPAPFTPSHPTFSHLASFAREESTRIRSQAEEYLATVTQAKVDEINRLEEDLRRQVELLWRKFRKEILKIEVEVDGVRDKPLGRRRNSGSRARSSSSGPRAVNGTVPVSIRSFVPAHSLSSTSRVSSPPRPRAPSALSTSLASSSFQHPRAQEDCRSSEARSQGLQSAVADETSSEDSLGDNATNGRGIPSRARSQSVPTRIKGDPSNSILSPFHRNMDPSKDVATSFRYFANLDEHMGTSEPTEGGAVEQTKAPGSPKGTKADANNVDKGEGTSALPQARKSRSKSRTRDGSPSKEDDLKTRRKVTFNVEPAVVTITRNVTAEKEAQEASRAQKRTEDMIFDLDDDVDGQTSDGTASLPLNEPVRAPARPRGRPRKSSDEGLPQSYSVLRPASLPAPSNVRPVPDEERTASPRSLKDDAPVLEGRKARSRRTSDEGEGDSPLDPHEAEILKLVAADTPSHRGAWKKDSKAWQTFVRRQDRRSKISSAAAISEENEDEDEYEEEADAGIFDDFEDPSESDDLDDGSFADSKPPRLGSSMPIAIGPLSRSKKVLGIPSYQPKTSLSDRPGVLVPPLPPNQRRRSSGEFSSSTLRKASYAERDRMRNMDPGALDFAAEDVDEDEDTDNDNIPQVGSVGRQRALKILEARSKVPSASMWRSLAE</sequence>
<accession>S7QIF4</accession>
<dbReference type="KEGG" id="gtr:GLOTRDRAFT_135997"/>
<feature type="compositionally biased region" description="Basic and acidic residues" evidence="1">
    <location>
        <begin position="338"/>
        <end position="347"/>
    </location>
</feature>
<feature type="compositionally biased region" description="Acidic residues" evidence="1">
    <location>
        <begin position="528"/>
        <end position="537"/>
    </location>
</feature>
<evidence type="ECO:0000313" key="3">
    <source>
        <dbReference type="Proteomes" id="UP000030669"/>
    </source>
</evidence>
<proteinExistence type="predicted"/>
<dbReference type="STRING" id="670483.S7QIF4"/>
<gene>
    <name evidence="2" type="ORF">GLOTRDRAFT_135997</name>
</gene>
<evidence type="ECO:0000256" key="1">
    <source>
        <dbReference type="SAM" id="MobiDB-lite"/>
    </source>
</evidence>
<feature type="region of interest" description="Disordered" evidence="1">
    <location>
        <begin position="425"/>
        <end position="826"/>
    </location>
</feature>
<dbReference type="Proteomes" id="UP000030669">
    <property type="component" value="Unassembled WGS sequence"/>
</dbReference>
<feature type="compositionally biased region" description="Acidic residues" evidence="1">
    <location>
        <begin position="802"/>
        <end position="814"/>
    </location>
</feature>
<feature type="compositionally biased region" description="Low complexity" evidence="1">
    <location>
        <begin position="306"/>
        <end position="333"/>
    </location>
</feature>
<organism evidence="2 3">
    <name type="scientific">Gloeophyllum trabeum (strain ATCC 11539 / FP-39264 / Madison 617)</name>
    <name type="common">Brown rot fungus</name>
    <dbReference type="NCBI Taxonomy" id="670483"/>
    <lineage>
        <taxon>Eukaryota</taxon>
        <taxon>Fungi</taxon>
        <taxon>Dikarya</taxon>
        <taxon>Basidiomycota</taxon>
        <taxon>Agaricomycotina</taxon>
        <taxon>Agaricomycetes</taxon>
        <taxon>Gloeophyllales</taxon>
        <taxon>Gloeophyllaceae</taxon>
        <taxon>Gloeophyllum</taxon>
    </lineage>
</organism>
<feature type="compositionally biased region" description="Low complexity" evidence="1">
    <location>
        <begin position="277"/>
        <end position="288"/>
    </location>
</feature>
<dbReference type="eggNOG" id="ENOG502SJE1">
    <property type="taxonomic scope" value="Eukaryota"/>
</dbReference>
<name>S7QIF4_GLOTA</name>
<keyword evidence="3" id="KW-1185">Reference proteome</keyword>
<feature type="region of interest" description="Disordered" evidence="1">
    <location>
        <begin position="268"/>
        <end position="407"/>
    </location>
</feature>
<dbReference type="GeneID" id="19303444"/>
<dbReference type="HOGENOM" id="CLU_016262_0_0_1"/>
<dbReference type="AlphaFoldDB" id="S7QIF4"/>
<feature type="compositionally biased region" description="Basic and acidic residues" evidence="1">
    <location>
        <begin position="592"/>
        <end position="623"/>
    </location>
</feature>
<feature type="compositionally biased region" description="Basic and acidic residues" evidence="1">
    <location>
        <begin position="784"/>
        <end position="793"/>
    </location>
</feature>
<dbReference type="OMA" id="PTDDWVE"/>